<evidence type="ECO:0000256" key="4">
    <source>
        <dbReference type="ARBA" id="ARBA00013064"/>
    </source>
</evidence>
<dbReference type="Gene3D" id="1.10.10.10">
    <property type="entry name" value="Winged helix-like DNA-binding domain superfamily/Winged helix DNA-binding domain"/>
    <property type="match status" value="1"/>
</dbReference>
<dbReference type="InterPro" id="IPR017855">
    <property type="entry name" value="SMAD-like_dom_sf"/>
</dbReference>
<evidence type="ECO:0000259" key="25">
    <source>
        <dbReference type="PROSITE" id="PS51507"/>
    </source>
</evidence>
<dbReference type="GO" id="GO:0002376">
    <property type="term" value="P:immune system process"/>
    <property type="evidence" value="ECO:0007669"/>
    <property type="project" value="TreeGrafter"/>
</dbReference>
<evidence type="ECO:0000256" key="14">
    <source>
        <dbReference type="ARBA" id="ARBA00023242"/>
    </source>
</evidence>
<keyword evidence="26" id="KW-0675">Receptor</keyword>
<evidence type="ECO:0000256" key="12">
    <source>
        <dbReference type="ARBA" id="ARBA00023159"/>
    </source>
</evidence>
<dbReference type="Pfam" id="PF00782">
    <property type="entry name" value="DSPc"/>
    <property type="match status" value="1"/>
</dbReference>
<dbReference type="GO" id="GO:0000978">
    <property type="term" value="F:RNA polymerase II cis-regulatory region sequence-specific DNA binding"/>
    <property type="evidence" value="ECO:0007669"/>
    <property type="project" value="TreeGrafter"/>
</dbReference>
<dbReference type="SMART" id="SM01243">
    <property type="entry name" value="IRF-3"/>
    <property type="match status" value="1"/>
</dbReference>
<evidence type="ECO:0000259" key="24">
    <source>
        <dbReference type="PROSITE" id="PS50056"/>
    </source>
</evidence>
<dbReference type="EC" id="3.1.3.48" evidence="4"/>
<proteinExistence type="inferred from homology"/>
<dbReference type="CDD" id="cd14581">
    <property type="entry name" value="DUSP22"/>
    <property type="match status" value="1"/>
</dbReference>
<evidence type="ECO:0000256" key="20">
    <source>
        <dbReference type="ARBA" id="ARBA00077611"/>
    </source>
</evidence>
<keyword evidence="10" id="KW-0805">Transcription regulation</keyword>
<comment type="caution">
    <text evidence="26">The sequence shown here is derived from an EMBL/GenBank/DDBJ whole genome shotgun (WGS) entry which is preliminary data.</text>
</comment>
<feature type="domain" description="Tyrosine-protein phosphatase" evidence="23">
    <location>
        <begin position="4"/>
        <end position="144"/>
    </location>
</feature>
<evidence type="ECO:0000256" key="5">
    <source>
        <dbReference type="ARBA" id="ARBA00013081"/>
    </source>
</evidence>
<name>A0A4D9EP25_9SAUR</name>
<dbReference type="CDD" id="cd00103">
    <property type="entry name" value="IRF"/>
    <property type="match status" value="1"/>
</dbReference>
<dbReference type="InterPro" id="IPR020422">
    <property type="entry name" value="TYR_PHOSPHATASE_DUAL_dom"/>
</dbReference>
<comment type="catalytic activity">
    <reaction evidence="17">
        <text>O-phospho-L-tyrosyl-[protein] + H2O = L-tyrosyl-[protein] + phosphate</text>
        <dbReference type="Rhea" id="RHEA:10684"/>
        <dbReference type="Rhea" id="RHEA-COMP:10136"/>
        <dbReference type="Rhea" id="RHEA-COMP:20101"/>
        <dbReference type="ChEBI" id="CHEBI:15377"/>
        <dbReference type="ChEBI" id="CHEBI:43474"/>
        <dbReference type="ChEBI" id="CHEBI:46858"/>
        <dbReference type="ChEBI" id="CHEBI:61978"/>
        <dbReference type="EC" id="3.1.3.48"/>
    </reaction>
</comment>
<reference evidence="26 27" key="1">
    <citation type="submission" date="2019-04" db="EMBL/GenBank/DDBJ databases">
        <title>Draft genome of the big-headed turtle Platysternon megacephalum.</title>
        <authorList>
            <person name="Gong S."/>
        </authorList>
    </citation>
    <scope>NUCLEOTIDE SEQUENCE [LARGE SCALE GENOMIC DNA]</scope>
    <source>
        <strain evidence="26">DO16091913</strain>
        <tissue evidence="26">Muscle</tissue>
    </source>
</reference>
<dbReference type="InterPro" id="IPR000340">
    <property type="entry name" value="Dual-sp_phosphatase_cat-dom"/>
</dbReference>
<dbReference type="Pfam" id="PF10401">
    <property type="entry name" value="IRF-3"/>
    <property type="match status" value="1"/>
</dbReference>
<dbReference type="InterPro" id="IPR029021">
    <property type="entry name" value="Prot-tyrosine_phosphatase-like"/>
</dbReference>
<evidence type="ECO:0000256" key="6">
    <source>
        <dbReference type="ARBA" id="ARBA00022490"/>
    </source>
</evidence>
<feature type="compositionally biased region" description="Basic and acidic residues" evidence="22">
    <location>
        <begin position="270"/>
        <end position="280"/>
    </location>
</feature>
<comment type="catalytic activity">
    <reaction evidence="16">
        <text>O-phospho-L-threonyl-[protein] + H2O = L-threonyl-[protein] + phosphate</text>
        <dbReference type="Rhea" id="RHEA:47004"/>
        <dbReference type="Rhea" id="RHEA-COMP:11060"/>
        <dbReference type="Rhea" id="RHEA-COMP:11605"/>
        <dbReference type="ChEBI" id="CHEBI:15377"/>
        <dbReference type="ChEBI" id="CHEBI:30013"/>
        <dbReference type="ChEBI" id="CHEBI:43474"/>
        <dbReference type="ChEBI" id="CHEBI:61977"/>
        <dbReference type="EC" id="3.1.3.16"/>
    </reaction>
</comment>
<comment type="subcellular location">
    <subcellularLocation>
        <location evidence="2">Cytoplasm</location>
    </subcellularLocation>
    <subcellularLocation>
        <location evidence="1">Nucleus</location>
    </subcellularLocation>
</comment>
<dbReference type="AlphaFoldDB" id="A0A4D9EP25"/>
<dbReference type="Gene3D" id="2.60.200.10">
    <property type="match status" value="1"/>
</dbReference>
<dbReference type="InterPro" id="IPR019471">
    <property type="entry name" value="Interferon_reg_factor-3"/>
</dbReference>
<dbReference type="PANTHER" id="PTHR11949:SF6">
    <property type="entry name" value="INTERFERON REGULATORY FACTOR 4"/>
    <property type="match status" value="1"/>
</dbReference>
<dbReference type="InterPro" id="IPR001346">
    <property type="entry name" value="Interferon_reg_fact_DNA-bd_dom"/>
</dbReference>
<dbReference type="GO" id="GO:0005634">
    <property type="term" value="C:nucleus"/>
    <property type="evidence" value="ECO:0007669"/>
    <property type="project" value="UniProtKB-SubCell"/>
</dbReference>
<dbReference type="InterPro" id="IPR036388">
    <property type="entry name" value="WH-like_DNA-bd_sf"/>
</dbReference>
<protein>
    <recommendedName>
        <fullName evidence="19">Interferon regulatory factor 4</fullName>
        <ecNumber evidence="5">3.1.3.16</ecNumber>
        <ecNumber evidence="4">3.1.3.48</ecNumber>
    </recommendedName>
    <alternativeName>
        <fullName evidence="21">Lymphocyte-specific interferon regulatory factor</fullName>
    </alternativeName>
    <alternativeName>
        <fullName evidence="20">NF-EM5</fullName>
    </alternativeName>
</protein>
<evidence type="ECO:0000256" key="18">
    <source>
        <dbReference type="ARBA" id="ARBA00060099"/>
    </source>
</evidence>
<dbReference type="SUPFAM" id="SSF49879">
    <property type="entry name" value="SMAD/FHA domain"/>
    <property type="match status" value="1"/>
</dbReference>
<dbReference type="GO" id="GO:0004722">
    <property type="term" value="F:protein serine/threonine phosphatase activity"/>
    <property type="evidence" value="ECO:0007669"/>
    <property type="project" value="UniProtKB-EC"/>
</dbReference>
<dbReference type="PROSITE" id="PS00601">
    <property type="entry name" value="IRF_1"/>
    <property type="match status" value="1"/>
</dbReference>
<feature type="compositionally biased region" description="Low complexity" evidence="22">
    <location>
        <begin position="313"/>
        <end position="331"/>
    </location>
</feature>
<dbReference type="GO" id="GO:0007165">
    <property type="term" value="P:signal transduction"/>
    <property type="evidence" value="ECO:0007669"/>
    <property type="project" value="UniProtKB-ARBA"/>
</dbReference>
<dbReference type="InterPro" id="IPR019817">
    <property type="entry name" value="Interferon_reg_fac_CS"/>
</dbReference>
<keyword evidence="7" id="KW-0597">Phosphoprotein</keyword>
<keyword evidence="9" id="KW-0904">Protein phosphatase</keyword>
<keyword evidence="11" id="KW-0238">DNA-binding</keyword>
<dbReference type="Gene3D" id="3.90.190.10">
    <property type="entry name" value="Protein tyrosine phosphatase superfamily"/>
    <property type="match status" value="1"/>
</dbReference>
<dbReference type="InterPro" id="IPR036390">
    <property type="entry name" value="WH_DNA-bd_sf"/>
</dbReference>
<dbReference type="GO" id="GO:0000981">
    <property type="term" value="F:DNA-binding transcription factor activity, RNA polymerase II-specific"/>
    <property type="evidence" value="ECO:0007669"/>
    <property type="project" value="TreeGrafter"/>
</dbReference>
<sequence>MGNGMNKILPGLFLGNFKDARDAEQLSKNNVTHILSIHDGARPMLEGVKYLCIPAADSPSQNLTRHFKESIKFIHECRLRGEGCLVHCLAGVSRSVTLVVAYIMTITDFGWEDALSIVRASRSCANPNMGFQRQLQEFEKHDVDHFRQWLKEEYGENSLQDEQEAKVLLSKYKEQAMTQPASLLFAKRAYHELIHSGIQVKLLFPSQRSLQPRKDLLNPSMGSLISARRGSFGLCDQAREDPPRLAGSLQWAPGVRKGRWYHTQPLESAQEWKGRRKNWDQENTSQCGARQHVSAGSSPGTKLSSPDQPTPEAAAGGSANSGAWFNSGRLSPPLPPPPFPSASWCPGVCSEQRVRGMNLESSECGMSSVSCGNGKLRQWLIDQIDSGKYPGLVWENDEKSIFRIPWKHAGKQDYNREEDAALFKAWALFKGKFREGIDKPDPPTWKTRLRCALNKSNDFEELVERSQLDISDPYKVYRIVPEGAKKGAKQLSLEDQQIMMNHPYTMTSPYTSLQAQVSNYMVPHERNWRDFAPEQPHPDIPYQCPSVPFAARSHHWQGPACENGCQVTGTFYACAPSESQTPGIPIEPSIRSGEALALSDCRLHICLYYREILVKEMTTSSPEGCRISHAQNYEVSSLDQVIFPYPEDNGQRKNIEKLLSHLERGVILWMAPDGLYAKRLCQSRIYWDGPLALCSDRPNKLEREQTCKLFDTQQFLAELQAFAHHGRPLPRFQVALCFGEEFPDPQRQRKLITAHVEPMFARQLYYFAQQNSGHFLRGYDLPEHVTSPEDYHRSIRHSSIQE</sequence>
<keyword evidence="27" id="KW-1185">Reference proteome</keyword>
<dbReference type="InterPro" id="IPR000387">
    <property type="entry name" value="Tyr_Pase_dom"/>
</dbReference>
<keyword evidence="13" id="KW-0804">Transcription</keyword>
<evidence type="ECO:0000256" key="2">
    <source>
        <dbReference type="ARBA" id="ARBA00004496"/>
    </source>
</evidence>
<dbReference type="PRINTS" id="PR00267">
    <property type="entry name" value="INTFRNREGFCT"/>
</dbReference>
<evidence type="ECO:0000256" key="16">
    <source>
        <dbReference type="ARBA" id="ARBA00048336"/>
    </source>
</evidence>
<evidence type="ECO:0000256" key="8">
    <source>
        <dbReference type="ARBA" id="ARBA00022801"/>
    </source>
</evidence>
<dbReference type="GO" id="GO:0005737">
    <property type="term" value="C:cytoplasm"/>
    <property type="evidence" value="ECO:0007669"/>
    <property type="project" value="UniProtKB-SubCell"/>
</dbReference>
<feature type="compositionally biased region" description="Polar residues" evidence="22">
    <location>
        <begin position="281"/>
        <end position="307"/>
    </location>
</feature>
<dbReference type="OrthoDB" id="8537190at2759"/>
<dbReference type="SUPFAM" id="SSF46785">
    <property type="entry name" value="Winged helix' DNA-binding domain"/>
    <property type="match status" value="1"/>
</dbReference>
<dbReference type="GO" id="GO:0004725">
    <property type="term" value="F:protein tyrosine phosphatase activity"/>
    <property type="evidence" value="ECO:0007669"/>
    <property type="project" value="UniProtKB-EC"/>
</dbReference>
<dbReference type="FunFam" id="1.10.10.10:FF:000041">
    <property type="entry name" value="Interferon regulatory factor 4"/>
    <property type="match status" value="1"/>
</dbReference>
<accession>A0A4D9EP25</accession>
<reference evidence="26 27" key="2">
    <citation type="submission" date="2019-04" db="EMBL/GenBank/DDBJ databases">
        <title>The genome sequence of big-headed turtle.</title>
        <authorList>
            <person name="Gong S."/>
        </authorList>
    </citation>
    <scope>NUCLEOTIDE SEQUENCE [LARGE SCALE GENOMIC DNA]</scope>
    <source>
        <strain evidence="26">DO16091913</strain>
        <tissue evidence="26">Muscle</tissue>
    </source>
</reference>
<keyword evidence="8" id="KW-0378">Hydrolase</keyword>
<evidence type="ECO:0000313" key="27">
    <source>
        <dbReference type="Proteomes" id="UP000297703"/>
    </source>
</evidence>
<dbReference type="GO" id="GO:0050860">
    <property type="term" value="P:negative regulation of T cell receptor signaling pathway"/>
    <property type="evidence" value="ECO:0007669"/>
    <property type="project" value="UniProtKB-ARBA"/>
</dbReference>
<keyword evidence="14" id="KW-0539">Nucleus</keyword>
<dbReference type="PROSITE" id="PS51507">
    <property type="entry name" value="IRF_2"/>
    <property type="match status" value="1"/>
</dbReference>
<dbReference type="GO" id="GO:0051240">
    <property type="term" value="P:positive regulation of multicellular organismal process"/>
    <property type="evidence" value="ECO:0007669"/>
    <property type="project" value="UniProtKB-ARBA"/>
</dbReference>
<evidence type="ECO:0000256" key="13">
    <source>
        <dbReference type="ARBA" id="ARBA00023163"/>
    </source>
</evidence>
<comment type="function">
    <text evidence="18">Transcriptional activator. Binds to the interferon-stimulated response element (ISRE) of the MHC class I promoter. Binds the immunoglobulin lambda light chain enhancer, together with PU.1. Probably plays a role in ISRE-targeted signal transduction mechanisms specific to lymphoid cells. Involved in CD8(+) dendritic cell differentiation by forming a complex with the BATF-JUNB heterodimer in immune cells, leading to recognition of AICE sequence (5'-TGAnTCA/GAAA-3'), an immune-specific regulatory element, followed by cooperative binding of BATF and IRF4 and activation of genes.</text>
</comment>
<evidence type="ECO:0000259" key="23">
    <source>
        <dbReference type="PROSITE" id="PS50054"/>
    </source>
</evidence>
<feature type="domain" description="IRF tryptophan pentad repeat" evidence="25">
    <location>
        <begin position="373"/>
        <end position="481"/>
    </location>
</feature>
<evidence type="ECO:0000256" key="17">
    <source>
        <dbReference type="ARBA" id="ARBA00051722"/>
    </source>
</evidence>
<evidence type="ECO:0000256" key="7">
    <source>
        <dbReference type="ARBA" id="ARBA00022553"/>
    </source>
</evidence>
<evidence type="ECO:0000256" key="1">
    <source>
        <dbReference type="ARBA" id="ARBA00004123"/>
    </source>
</evidence>
<dbReference type="GO" id="GO:0045944">
    <property type="term" value="P:positive regulation of transcription by RNA polymerase II"/>
    <property type="evidence" value="ECO:0007669"/>
    <property type="project" value="UniProtKB-ARBA"/>
</dbReference>
<evidence type="ECO:0000256" key="11">
    <source>
        <dbReference type="ARBA" id="ARBA00023125"/>
    </source>
</evidence>
<evidence type="ECO:0000256" key="9">
    <source>
        <dbReference type="ARBA" id="ARBA00022912"/>
    </source>
</evidence>
<evidence type="ECO:0000256" key="22">
    <source>
        <dbReference type="SAM" id="MobiDB-lite"/>
    </source>
</evidence>
<keyword evidence="12" id="KW-0010">Activator</keyword>
<dbReference type="FunFam" id="3.90.190.10:FF:000048">
    <property type="entry name" value="dual specificity protein phosphatase 22 isoform X1"/>
    <property type="match status" value="1"/>
</dbReference>
<evidence type="ECO:0000256" key="21">
    <source>
        <dbReference type="ARBA" id="ARBA00079018"/>
    </source>
</evidence>
<dbReference type="PROSITE" id="PS50056">
    <property type="entry name" value="TYR_PHOSPHATASE_2"/>
    <property type="match status" value="1"/>
</dbReference>
<evidence type="ECO:0000256" key="10">
    <source>
        <dbReference type="ARBA" id="ARBA00023015"/>
    </source>
</evidence>
<dbReference type="SMART" id="SM00348">
    <property type="entry name" value="IRF"/>
    <property type="match status" value="1"/>
</dbReference>
<dbReference type="SUPFAM" id="SSF52799">
    <property type="entry name" value="(Phosphotyrosine protein) phosphatases II"/>
    <property type="match status" value="1"/>
</dbReference>
<organism evidence="26 27">
    <name type="scientific">Platysternon megacephalum</name>
    <name type="common">big-headed turtle</name>
    <dbReference type="NCBI Taxonomy" id="55544"/>
    <lineage>
        <taxon>Eukaryota</taxon>
        <taxon>Metazoa</taxon>
        <taxon>Chordata</taxon>
        <taxon>Craniata</taxon>
        <taxon>Vertebrata</taxon>
        <taxon>Euteleostomi</taxon>
        <taxon>Archelosauria</taxon>
        <taxon>Testudinata</taxon>
        <taxon>Testudines</taxon>
        <taxon>Cryptodira</taxon>
        <taxon>Durocryptodira</taxon>
        <taxon>Testudinoidea</taxon>
        <taxon>Platysternidae</taxon>
        <taxon>Platysternon</taxon>
    </lineage>
</organism>
<dbReference type="EC" id="3.1.3.16" evidence="5"/>
<dbReference type="PANTHER" id="PTHR11949">
    <property type="entry name" value="INTERFERON REGULATORY FACTOR"/>
    <property type="match status" value="1"/>
</dbReference>
<dbReference type="Pfam" id="PF00605">
    <property type="entry name" value="IRF"/>
    <property type="match status" value="1"/>
</dbReference>
<dbReference type="GO" id="GO:0030155">
    <property type="term" value="P:regulation of cell adhesion"/>
    <property type="evidence" value="ECO:0007669"/>
    <property type="project" value="UniProtKB-ARBA"/>
</dbReference>
<evidence type="ECO:0000256" key="19">
    <source>
        <dbReference type="ARBA" id="ARBA00067349"/>
    </source>
</evidence>
<evidence type="ECO:0000313" key="26">
    <source>
        <dbReference type="EMBL" id="TFK09168.1"/>
    </source>
</evidence>
<dbReference type="FunFam" id="2.60.200.10:FF:000005">
    <property type="entry name" value="Interferon regulatory factor 4 deltaE6"/>
    <property type="match status" value="1"/>
</dbReference>
<comment type="similarity">
    <text evidence="3">Belongs to the protein-tyrosine phosphatase family. Non-receptor class dual specificity subfamily.</text>
</comment>
<evidence type="ECO:0000256" key="15">
    <source>
        <dbReference type="ARBA" id="ARBA00047761"/>
    </source>
</evidence>
<dbReference type="PROSITE" id="PS50054">
    <property type="entry name" value="TYR_PHOSPHATASE_DUAL"/>
    <property type="match status" value="1"/>
</dbReference>
<dbReference type="EMBL" id="QXTE01000057">
    <property type="protein sequence ID" value="TFK09168.1"/>
    <property type="molecule type" value="Genomic_DNA"/>
</dbReference>
<evidence type="ECO:0000256" key="3">
    <source>
        <dbReference type="ARBA" id="ARBA00008601"/>
    </source>
</evidence>
<dbReference type="InterPro" id="IPR008984">
    <property type="entry name" value="SMAD_FHA_dom_sf"/>
</dbReference>
<dbReference type="SMART" id="SM00195">
    <property type="entry name" value="DSPc"/>
    <property type="match status" value="1"/>
</dbReference>
<dbReference type="GO" id="GO:1990782">
    <property type="term" value="F:protein tyrosine kinase binding"/>
    <property type="evidence" value="ECO:0007669"/>
    <property type="project" value="UniProtKB-ARBA"/>
</dbReference>
<feature type="domain" description="Tyrosine specific protein phosphatases" evidence="24">
    <location>
        <begin position="65"/>
        <end position="122"/>
    </location>
</feature>
<dbReference type="GO" id="GO:0071363">
    <property type="term" value="P:cellular response to growth factor stimulus"/>
    <property type="evidence" value="ECO:0007669"/>
    <property type="project" value="UniProtKB-ARBA"/>
</dbReference>
<keyword evidence="6" id="KW-0963">Cytoplasm</keyword>
<feature type="region of interest" description="Disordered" evidence="22">
    <location>
        <begin position="267"/>
        <end position="332"/>
    </location>
</feature>
<gene>
    <name evidence="26" type="ORF">DR999_PMT07891</name>
</gene>
<dbReference type="STRING" id="55544.A0A4D9EP25"/>
<comment type="catalytic activity">
    <reaction evidence="15">
        <text>O-phospho-L-seryl-[protein] + H2O = L-seryl-[protein] + phosphate</text>
        <dbReference type="Rhea" id="RHEA:20629"/>
        <dbReference type="Rhea" id="RHEA-COMP:9863"/>
        <dbReference type="Rhea" id="RHEA-COMP:11604"/>
        <dbReference type="ChEBI" id="CHEBI:15377"/>
        <dbReference type="ChEBI" id="CHEBI:29999"/>
        <dbReference type="ChEBI" id="CHEBI:43474"/>
        <dbReference type="ChEBI" id="CHEBI:83421"/>
        <dbReference type="EC" id="3.1.3.16"/>
    </reaction>
</comment>
<dbReference type="Proteomes" id="UP000297703">
    <property type="component" value="Unassembled WGS sequence"/>
</dbReference>